<reference evidence="1" key="2">
    <citation type="submission" date="2021-01" db="EMBL/GenBank/DDBJ databases">
        <authorList>
            <person name="Mieszkin S."/>
            <person name="Pouder E."/>
            <person name="Alain K."/>
        </authorList>
    </citation>
    <scope>NUCLEOTIDE SEQUENCE</scope>
    <source>
        <strain evidence="1">HW T2.11</strain>
    </source>
</reference>
<evidence type="ECO:0000313" key="2">
    <source>
        <dbReference type="Proteomes" id="UP000708298"/>
    </source>
</evidence>
<dbReference type="EMBL" id="JAESVB010000019">
    <property type="protein sequence ID" value="MCB8877887.1"/>
    <property type="molecule type" value="Genomic_DNA"/>
</dbReference>
<gene>
    <name evidence="1" type="ORF">ASILVAE211_22030</name>
</gene>
<dbReference type="InterPro" id="IPR021295">
    <property type="entry name" value="DUF2867"/>
</dbReference>
<dbReference type="Proteomes" id="UP000708298">
    <property type="component" value="Unassembled WGS sequence"/>
</dbReference>
<keyword evidence="2" id="KW-1185">Reference proteome</keyword>
<protein>
    <submittedName>
        <fullName evidence="1">DUF2867 domain-containing protein</fullName>
    </submittedName>
</protein>
<organism evidence="1 2">
    <name type="scientific">Acidisoma silvae</name>
    <dbReference type="NCBI Taxonomy" id="2802396"/>
    <lineage>
        <taxon>Bacteria</taxon>
        <taxon>Pseudomonadati</taxon>
        <taxon>Pseudomonadota</taxon>
        <taxon>Alphaproteobacteria</taxon>
        <taxon>Acetobacterales</taxon>
        <taxon>Acidocellaceae</taxon>
        <taxon>Acidisoma</taxon>
    </lineage>
</organism>
<dbReference type="AlphaFoldDB" id="A0A963YWY3"/>
<sequence length="168" mass="18458">MLHGIVRRTGLPRDSELALRYRNADLADAFCVLLPADAEGIDVLADRVFGHPGPVFRTALGLRDAAIGLFGVKTSGQLRKRLARDGVDRIDFFPVLSRSAREVVLGEDDRHLDFRTSLLLRQATAGKELVATTVVHCHNTLGRTYLAAILLGHELVVRSVLKRALDRG</sequence>
<accession>A0A963YWY3</accession>
<proteinExistence type="predicted"/>
<dbReference type="Pfam" id="PF11066">
    <property type="entry name" value="DUF2867"/>
    <property type="match status" value="1"/>
</dbReference>
<reference evidence="1" key="1">
    <citation type="journal article" date="2021" name="Microorganisms">
        <title>Acidisoma silvae sp. nov. and Acidisomacellulosilytica sp. nov., Two Acidophilic Bacteria Isolated from Decaying Wood, Hydrolyzing Cellulose and Producing Poly-3-hydroxybutyrate.</title>
        <authorList>
            <person name="Mieszkin S."/>
            <person name="Pouder E."/>
            <person name="Uroz S."/>
            <person name="Simon-Colin C."/>
            <person name="Alain K."/>
        </authorList>
    </citation>
    <scope>NUCLEOTIDE SEQUENCE</scope>
    <source>
        <strain evidence="1">HW T2.11</strain>
    </source>
</reference>
<evidence type="ECO:0000313" key="1">
    <source>
        <dbReference type="EMBL" id="MCB8877887.1"/>
    </source>
</evidence>
<name>A0A963YWY3_9PROT</name>
<comment type="caution">
    <text evidence="1">The sequence shown here is derived from an EMBL/GenBank/DDBJ whole genome shotgun (WGS) entry which is preliminary data.</text>
</comment>